<keyword evidence="8 12" id="KW-0798">TonB box</keyword>
<protein>
    <submittedName>
        <fullName evidence="16">TonB-dependent receptor</fullName>
    </submittedName>
</protein>
<evidence type="ECO:0000256" key="3">
    <source>
        <dbReference type="ARBA" id="ARBA00022452"/>
    </source>
</evidence>
<evidence type="ECO:0000256" key="10">
    <source>
        <dbReference type="ARBA" id="ARBA00023237"/>
    </source>
</evidence>
<keyword evidence="2 11" id="KW-0813">Transport</keyword>
<evidence type="ECO:0000256" key="9">
    <source>
        <dbReference type="ARBA" id="ARBA00023136"/>
    </source>
</evidence>
<keyword evidence="9 11" id="KW-0472">Membrane</keyword>
<dbReference type="AlphaFoldDB" id="A0A6S6SWB6"/>
<keyword evidence="4" id="KW-0410">Iron transport</keyword>
<evidence type="ECO:0000256" key="6">
    <source>
        <dbReference type="ARBA" id="ARBA00023004"/>
    </source>
</evidence>
<evidence type="ECO:0000256" key="8">
    <source>
        <dbReference type="ARBA" id="ARBA00023077"/>
    </source>
</evidence>
<dbReference type="SUPFAM" id="SSF56935">
    <property type="entry name" value="Porins"/>
    <property type="match status" value="1"/>
</dbReference>
<proteinExistence type="inferred from homology"/>
<gene>
    <name evidence="16" type="ORF">HELGO_WM5292</name>
</gene>
<dbReference type="PANTHER" id="PTHR32552">
    <property type="entry name" value="FERRICHROME IRON RECEPTOR-RELATED"/>
    <property type="match status" value="1"/>
</dbReference>
<keyword evidence="6" id="KW-0408">Iron</keyword>
<name>A0A6S6SWB6_9BACT</name>
<dbReference type="EMBL" id="CACVAP010000061">
    <property type="protein sequence ID" value="CAA6811351.1"/>
    <property type="molecule type" value="Genomic_DNA"/>
</dbReference>
<evidence type="ECO:0000256" key="13">
    <source>
        <dbReference type="SAM" id="SignalP"/>
    </source>
</evidence>
<dbReference type="Gene3D" id="2.40.170.20">
    <property type="entry name" value="TonB-dependent receptor, beta-barrel domain"/>
    <property type="match status" value="1"/>
</dbReference>
<dbReference type="InterPro" id="IPR036942">
    <property type="entry name" value="Beta-barrel_TonB_sf"/>
</dbReference>
<feature type="domain" description="TonB-dependent receptor plug" evidence="15">
    <location>
        <begin position="41"/>
        <end position="148"/>
    </location>
</feature>
<dbReference type="InterPro" id="IPR012910">
    <property type="entry name" value="Plug_dom"/>
</dbReference>
<evidence type="ECO:0000256" key="4">
    <source>
        <dbReference type="ARBA" id="ARBA00022496"/>
    </source>
</evidence>
<comment type="similarity">
    <text evidence="11 12">Belongs to the TonB-dependent receptor family.</text>
</comment>
<dbReference type="PROSITE" id="PS52016">
    <property type="entry name" value="TONB_DEPENDENT_REC_3"/>
    <property type="match status" value="1"/>
</dbReference>
<evidence type="ECO:0000256" key="11">
    <source>
        <dbReference type="PROSITE-ProRule" id="PRU01360"/>
    </source>
</evidence>
<evidence type="ECO:0000256" key="1">
    <source>
        <dbReference type="ARBA" id="ARBA00004571"/>
    </source>
</evidence>
<keyword evidence="10 11" id="KW-0998">Cell outer membrane</keyword>
<dbReference type="GO" id="GO:0009279">
    <property type="term" value="C:cell outer membrane"/>
    <property type="evidence" value="ECO:0007669"/>
    <property type="project" value="UniProtKB-SubCell"/>
</dbReference>
<organism evidence="16">
    <name type="scientific">uncultured Sulfurovum sp</name>
    <dbReference type="NCBI Taxonomy" id="269237"/>
    <lineage>
        <taxon>Bacteria</taxon>
        <taxon>Pseudomonadati</taxon>
        <taxon>Campylobacterota</taxon>
        <taxon>Epsilonproteobacteria</taxon>
        <taxon>Campylobacterales</taxon>
        <taxon>Sulfurovaceae</taxon>
        <taxon>Sulfurovum</taxon>
        <taxon>environmental samples</taxon>
    </lineage>
</organism>
<feature type="chain" id="PRO_5028116671" evidence="13">
    <location>
        <begin position="24"/>
        <end position="700"/>
    </location>
</feature>
<keyword evidence="16" id="KW-0675">Receptor</keyword>
<evidence type="ECO:0000256" key="5">
    <source>
        <dbReference type="ARBA" id="ARBA00022692"/>
    </source>
</evidence>
<dbReference type="InterPro" id="IPR039426">
    <property type="entry name" value="TonB-dep_rcpt-like"/>
</dbReference>
<evidence type="ECO:0000256" key="7">
    <source>
        <dbReference type="ARBA" id="ARBA00023065"/>
    </source>
</evidence>
<comment type="subcellular location">
    <subcellularLocation>
        <location evidence="1 11">Cell outer membrane</location>
        <topology evidence="1 11">Multi-pass membrane protein</topology>
    </subcellularLocation>
</comment>
<sequence>MNPKYLTLSFVAISALLTNTATAETELDPIVVSADFREAKLSQTSKAITVIGEEELYDKSSKTFVDTLAATPNVNFSAGASKAKYVQIRGIGERSQFVTPINPSVGINMDGIDFSQNTLGISMFDVKQVEVLRGPQGTTFGSNGMAGVINVTSNEPTKETTGRVEATVGNYNTKAFGAAVGGSLVEDKLLGRISVYKNKSDGFMKNSFLNRKDTNDINEFATKAQLRWLATDQHTIDLNLVHSDVDNGYDAFTLDNSRTSTANQPGKDTQKTNAFSLTSTSQINSKMHLVANLGQSRTDSEYSFDVDWSNPNEFTADKYPYAAFDQYLRDRKQTNMDVRLISDEDGRIFNASTAWTVGAYYRDQNEELTRNYDYLPSQFKSDFQTDTLAAYGQFDSKITDKFTLITGLRLEKWEANYSDSDAVNINTKETLVGGKVGLNYEANEDALFYTTLSKGYKPGGVNADNSLTAAEKEYTTESLWNLDLGVNSSHMDNKLTSRLNFFYGKRDDQQIKSSNTQVRADGSTDFIDFTSNAAKGSYYGLESELDYYPTDSLHFFTNVGLLKSKFDTFNEANPAYVSLSGRAPAQSPSYQFNVGGDVLLSDSLTLKANIEGRGAAYYSDRQTAGLPAYKADAYKLINSSLEYTNSDWTAILWARNIADEDYTTRGFGSFGNNPGNGYISELYTQQGMPRTFGVTVSRDF</sequence>
<evidence type="ECO:0000313" key="16">
    <source>
        <dbReference type="EMBL" id="CAA6811351.1"/>
    </source>
</evidence>
<evidence type="ECO:0000256" key="2">
    <source>
        <dbReference type="ARBA" id="ARBA00022448"/>
    </source>
</evidence>
<keyword evidence="13" id="KW-0732">Signal</keyword>
<feature type="signal peptide" evidence="13">
    <location>
        <begin position="1"/>
        <end position="23"/>
    </location>
</feature>
<dbReference type="Pfam" id="PF00593">
    <property type="entry name" value="TonB_dep_Rec_b-barrel"/>
    <property type="match status" value="1"/>
</dbReference>
<dbReference type="InterPro" id="IPR000531">
    <property type="entry name" value="Beta-barrel_TonB"/>
</dbReference>
<accession>A0A6S6SWB6</accession>
<dbReference type="Pfam" id="PF07715">
    <property type="entry name" value="Plug"/>
    <property type="match status" value="1"/>
</dbReference>
<keyword evidence="7" id="KW-0406">Ion transport</keyword>
<evidence type="ECO:0000259" key="15">
    <source>
        <dbReference type="Pfam" id="PF07715"/>
    </source>
</evidence>
<keyword evidence="3 11" id="KW-1134">Transmembrane beta strand</keyword>
<evidence type="ECO:0000256" key="12">
    <source>
        <dbReference type="RuleBase" id="RU003357"/>
    </source>
</evidence>
<evidence type="ECO:0000259" key="14">
    <source>
        <dbReference type="Pfam" id="PF00593"/>
    </source>
</evidence>
<dbReference type="PANTHER" id="PTHR32552:SF81">
    <property type="entry name" value="TONB-DEPENDENT OUTER MEMBRANE RECEPTOR"/>
    <property type="match status" value="1"/>
</dbReference>
<keyword evidence="5 11" id="KW-0812">Transmembrane</keyword>
<feature type="domain" description="TonB-dependent receptor-like beta-barrel" evidence="14">
    <location>
        <begin position="248"/>
        <end position="657"/>
    </location>
</feature>
<dbReference type="GO" id="GO:0006826">
    <property type="term" value="P:iron ion transport"/>
    <property type="evidence" value="ECO:0007669"/>
    <property type="project" value="UniProtKB-KW"/>
</dbReference>
<reference evidence="16" key="1">
    <citation type="submission" date="2020-01" db="EMBL/GenBank/DDBJ databases">
        <authorList>
            <person name="Meier V. D."/>
            <person name="Meier V D."/>
        </authorList>
    </citation>
    <scope>NUCLEOTIDE SEQUENCE</scope>
    <source>
        <strain evidence="16">HLG_WM_MAG_06</strain>
    </source>
</reference>